<dbReference type="Proteomes" id="UP001589613">
    <property type="component" value="Unassembled WGS sequence"/>
</dbReference>
<dbReference type="RefSeq" id="WP_141338152.1">
    <property type="nucleotide sequence ID" value="NZ_JBHMAX010000014.1"/>
</dbReference>
<evidence type="ECO:0000259" key="2">
    <source>
        <dbReference type="Pfam" id="PF07786"/>
    </source>
</evidence>
<keyword evidence="4" id="KW-1185">Reference proteome</keyword>
<feature type="transmembrane region" description="Helical" evidence="1">
    <location>
        <begin position="347"/>
        <end position="367"/>
    </location>
</feature>
<gene>
    <name evidence="3" type="ORF">ACFFN0_06875</name>
</gene>
<keyword evidence="1" id="KW-0812">Transmembrane</keyword>
<feature type="transmembrane region" description="Helical" evidence="1">
    <location>
        <begin position="21"/>
        <end position="42"/>
    </location>
</feature>
<evidence type="ECO:0000256" key="1">
    <source>
        <dbReference type="SAM" id="Phobius"/>
    </source>
</evidence>
<sequence>MDLTRVVAPRGTPAPGRGRVVAVDVARALALLGMFAAHLVPARDPRSARGVDPLFELVAGRSSALFAVLAGVGIGLATRDVLCGVSGHRRRLLVRALLVAVLGLWLGLFGSGLAVILTFYGVLFCCALPVLHWGPGRLAALAVGWGLLSPVVSLLLRRELGPPQPVVPSLVSLTEPVVLARELLLTGYYPVLTWATYLFVGLAVGRLDLRRAAWGPRLALVGAWTAALALAVSAGLTRAEGPRADLVASWWRPGTPWPELVVELRRGMYGVHPTGSPWWLGVWSPHSGSVADLAHTAGTALLVLGLVLVLVRLLPRAPWVVLAGAGSTTLTLYTTHVLVMASPLGVGGPGALALHALAALVVGAALARAGVRGPLEAGVAALTRQVPLR</sequence>
<name>A0ABV5V1T8_9MICO</name>
<proteinExistence type="predicted"/>
<dbReference type="Pfam" id="PF07786">
    <property type="entry name" value="HGSNAT_cat"/>
    <property type="match status" value="1"/>
</dbReference>
<feature type="transmembrane region" description="Helical" evidence="1">
    <location>
        <begin position="217"/>
        <end position="236"/>
    </location>
</feature>
<feature type="transmembrane region" description="Helical" evidence="1">
    <location>
        <begin position="187"/>
        <end position="205"/>
    </location>
</feature>
<accession>A0ABV5V1T8</accession>
<evidence type="ECO:0000313" key="3">
    <source>
        <dbReference type="EMBL" id="MFB9731759.1"/>
    </source>
</evidence>
<organism evidence="3 4">
    <name type="scientific">Ornithinimicrobium kibberense</name>
    <dbReference type="NCBI Taxonomy" id="282060"/>
    <lineage>
        <taxon>Bacteria</taxon>
        <taxon>Bacillati</taxon>
        <taxon>Actinomycetota</taxon>
        <taxon>Actinomycetes</taxon>
        <taxon>Micrococcales</taxon>
        <taxon>Ornithinimicrobiaceae</taxon>
        <taxon>Ornithinimicrobium</taxon>
    </lineage>
</organism>
<dbReference type="InterPro" id="IPR012429">
    <property type="entry name" value="HGSNAT_cat"/>
</dbReference>
<dbReference type="EMBL" id="JBHMAX010000014">
    <property type="protein sequence ID" value="MFB9731759.1"/>
    <property type="molecule type" value="Genomic_DNA"/>
</dbReference>
<protein>
    <submittedName>
        <fullName evidence="3">Heparan-alpha-glucosaminide N-acetyltransferase domain-containing protein</fullName>
    </submittedName>
</protein>
<evidence type="ECO:0000313" key="4">
    <source>
        <dbReference type="Proteomes" id="UP001589613"/>
    </source>
</evidence>
<reference evidence="3 4" key="1">
    <citation type="submission" date="2024-09" db="EMBL/GenBank/DDBJ databases">
        <authorList>
            <person name="Sun Q."/>
            <person name="Mori K."/>
        </authorList>
    </citation>
    <scope>NUCLEOTIDE SEQUENCE [LARGE SCALE GENOMIC DNA]</scope>
    <source>
        <strain evidence="3 4">JCM 12763</strain>
    </source>
</reference>
<feature type="transmembrane region" description="Helical" evidence="1">
    <location>
        <begin position="92"/>
        <end position="108"/>
    </location>
</feature>
<feature type="transmembrane region" description="Helical" evidence="1">
    <location>
        <begin position="320"/>
        <end position="341"/>
    </location>
</feature>
<keyword evidence="1" id="KW-1133">Transmembrane helix</keyword>
<feature type="transmembrane region" description="Helical" evidence="1">
    <location>
        <begin position="293"/>
        <end position="313"/>
    </location>
</feature>
<feature type="transmembrane region" description="Helical" evidence="1">
    <location>
        <begin position="62"/>
        <end position="85"/>
    </location>
</feature>
<comment type="caution">
    <text evidence="3">The sequence shown here is derived from an EMBL/GenBank/DDBJ whole genome shotgun (WGS) entry which is preliminary data.</text>
</comment>
<feature type="domain" description="Heparan-alpha-glucosaminide N-acetyltransferase catalytic" evidence="2">
    <location>
        <begin position="19"/>
        <end position="211"/>
    </location>
</feature>
<keyword evidence="1" id="KW-0472">Membrane</keyword>